<dbReference type="PANTHER" id="PTHR21604:SF0">
    <property type="entry name" value="RETROELEMENT SILENCING FACTOR 1"/>
    <property type="match status" value="1"/>
</dbReference>
<evidence type="ECO:0000313" key="2">
    <source>
        <dbReference type="Ensembl" id="ENSNGAP00000009650.1"/>
    </source>
</evidence>
<sequence>MNWNAKPESSPLPPPPYPKSQSSILQQFLILQPPTTSQSSFSYPANNQESCMYSSNSNSGLQPLLNVRNYTPQISVSNMHNRTVVASQTSVDRIICTNVKGLQQPNHSLQTVSSGVVQNVWLNSPVRNSMPSHTEAAVPQQTNFGTSVPYIHAAQNQLVTSDTYSVQLQMTPSNSVRGPVTFQGNQGLNHSVPDQLVDWAQQYTSSELTYPDYRPPPKQYSYSPQNFLQDPSVQKQNFIPSTSFQVKNNQPPASVQNLHSKHPAPVSSYQYAGETSKRLPALPYNCRYGTQPMQNSQPVAKHFPVEVPRGSEMQSSEKRKDTYKGFQQQWQNASENISNIGNFCDLKINTSVKQSHNEPVSSPKDGVQTLAQNNQEKRMYSYNPSANQVLDTNVTKEKLVRDIKSLVEIKKKFSELARKIKINKELLMAAGCSKTANAYPESAQHSEFSTKEVSAKSDKPCSMELLATCLSLWKNQQSETAEERVPKSSEEKLCSVSRTSKTSTGSSNPVSEVHVKSFCAVGGSSQKKMANLSQETVPVVPPTYESSGVAAAKGTELQIAVVSPLILSSVRTLRGEQLVPEALPEPVYPVVKEDSVCSLQDQLTKNTAVIAALNIGKGTVADSATSDKVSPSVQKEKQHTPTQSDPDTAGGSQGKHSPPGEDALPNPGTSTVASGPMLQIESICSLAEGDTSYNSQIAEIFNSLPLKNDLEKLPLLDQQVIGNQQEEQVDHNMENKDFGFQKDKCVQCTDVPHEVTEQPKPLQPPEPASYEDVEANRELIEKSNLEHATEKESTTKDVCCSPAAIQQDPHPQETDACSSNSTHDPATNEIHDEDPPASYLHDQLSELLKEFPYGIEAVTRHEVSVGQQKTDQILENQTGGKTGHVSEDCTDQIKITILNSDQIKELFPEDDQPCKLAEPEKKTVAEGRSLCDSQAPRGESHDPGMLDSEKDKIHCCALGWLSMVYEGVPQCQCSSVEEKGKGQGSLEINSCRQGEKLCSPGITIFEINTVSNTPGSALTQAAEKGDFPEIHDKIKTPETKENSSPKVEQESAGQLSVECFSKDEKDASKIKQDISLKMGQKITSDISSKCVKPNPVKSNKTKKSLTFHVISFNSYNNMPAFSEQARLESQRKHLGPGKALRRLLPDKDSSRRNVSLVQSASPEKKKLKFKAGGSRLKYFEKRKIDHVIIPDMEVKKKKYEKQEQNKNAGGTLPLCSTLTNPNEGASGKERTVSSAESSDLKTSSSKSTRVITLQEYLQRQKNKQMMVCNASKNVCVENVLCDSEHLRPSKHAAPGSWGKLMGMHSGGAETSKEPVRTFTSHGKNHSHHSEESRSYNVSRNSKGKVDRKHLDKASIDKTKIEKRLGDVNNEVESSQMPSQAKQQRKLYLNRVAFKCTERESICLTKLDSASQKLSKEDEKSQEYMPKTKDATDKPSMLEFKLCPDMLLKNTSSFDKQDDPMPGLGKEQAPVQGPVWFSSLLFCDQVSCRWPQITISQRLDLNSEPLAYTSQLLGSQMCTVSPSQGFSCCVSTLEV</sequence>
<dbReference type="Pfam" id="PF15395">
    <property type="entry name" value="DUF4617"/>
    <property type="match status" value="1"/>
</dbReference>
<feature type="compositionally biased region" description="Polar residues" evidence="1">
    <location>
        <begin position="1152"/>
        <end position="1161"/>
    </location>
</feature>
<protein>
    <submittedName>
        <fullName evidence="2">Retroelement silencing factor 1</fullName>
    </submittedName>
</protein>
<feature type="region of interest" description="Disordered" evidence="1">
    <location>
        <begin position="480"/>
        <end position="508"/>
    </location>
</feature>
<feature type="compositionally biased region" description="Low complexity" evidence="1">
    <location>
        <begin position="1233"/>
        <end position="1246"/>
    </location>
</feature>
<name>A0A8C6QWM6_NANGA</name>
<feature type="compositionally biased region" description="Polar residues" evidence="1">
    <location>
        <begin position="622"/>
        <end position="633"/>
    </location>
</feature>
<organism evidence="2 3">
    <name type="scientific">Nannospalax galili</name>
    <name type="common">Northern Israeli blind subterranean mole rat</name>
    <name type="synonym">Spalax galili</name>
    <dbReference type="NCBI Taxonomy" id="1026970"/>
    <lineage>
        <taxon>Eukaryota</taxon>
        <taxon>Metazoa</taxon>
        <taxon>Chordata</taxon>
        <taxon>Craniata</taxon>
        <taxon>Vertebrata</taxon>
        <taxon>Euteleostomi</taxon>
        <taxon>Mammalia</taxon>
        <taxon>Eutheria</taxon>
        <taxon>Euarchontoglires</taxon>
        <taxon>Glires</taxon>
        <taxon>Rodentia</taxon>
        <taxon>Myomorpha</taxon>
        <taxon>Muroidea</taxon>
        <taxon>Spalacidae</taxon>
        <taxon>Spalacinae</taxon>
        <taxon>Nannospalax</taxon>
    </lineage>
</organism>
<proteinExistence type="predicted"/>
<feature type="region of interest" description="Disordered" evidence="1">
    <location>
        <begin position="1145"/>
        <end position="1165"/>
    </location>
</feature>
<feature type="compositionally biased region" description="Polar residues" evidence="1">
    <location>
        <begin position="815"/>
        <end position="825"/>
    </location>
</feature>
<feature type="region of interest" description="Disordered" evidence="1">
    <location>
        <begin position="621"/>
        <end position="674"/>
    </location>
</feature>
<feature type="region of interest" description="Disordered" evidence="1">
    <location>
        <begin position="1305"/>
        <end position="1350"/>
    </location>
</feature>
<feature type="compositionally biased region" description="Polar residues" evidence="1">
    <location>
        <begin position="496"/>
        <end position="508"/>
    </location>
</feature>
<dbReference type="InterPro" id="IPR027866">
    <property type="entry name" value="RESF1"/>
</dbReference>
<dbReference type="GO" id="GO:0141005">
    <property type="term" value="P:transposable element silencing by heterochromatin formation"/>
    <property type="evidence" value="ECO:0007669"/>
    <property type="project" value="Ensembl"/>
</dbReference>
<dbReference type="GO" id="GO:0009617">
    <property type="term" value="P:response to bacterium"/>
    <property type="evidence" value="ECO:0007669"/>
    <property type="project" value="Ensembl"/>
</dbReference>
<dbReference type="Ensembl" id="ENSNGAT00000015165.1">
    <property type="protein sequence ID" value="ENSNGAP00000009650.1"/>
    <property type="gene ID" value="ENSNGAG00000012288.1"/>
</dbReference>
<dbReference type="OMA" id="TYKQMYL"/>
<feature type="compositionally biased region" description="Basic and acidic residues" evidence="1">
    <location>
        <begin position="481"/>
        <end position="493"/>
    </location>
</feature>
<feature type="region of interest" description="Disordered" evidence="1">
    <location>
        <begin position="1"/>
        <end position="21"/>
    </location>
</feature>
<evidence type="ECO:0000256" key="1">
    <source>
        <dbReference type="SAM" id="MobiDB-lite"/>
    </source>
</evidence>
<feature type="compositionally biased region" description="Polar residues" evidence="1">
    <location>
        <begin position="1214"/>
        <end position="1223"/>
    </location>
</feature>
<feature type="region of interest" description="Disordered" evidence="1">
    <location>
        <begin position="1197"/>
        <end position="1246"/>
    </location>
</feature>
<evidence type="ECO:0000313" key="3">
    <source>
        <dbReference type="Proteomes" id="UP000694381"/>
    </source>
</evidence>
<reference evidence="2" key="1">
    <citation type="submission" date="2025-08" db="UniProtKB">
        <authorList>
            <consortium name="Ensembl"/>
        </authorList>
    </citation>
    <scope>IDENTIFICATION</scope>
</reference>
<dbReference type="GO" id="GO:1990226">
    <property type="term" value="F:histone methyltransferase binding"/>
    <property type="evidence" value="ECO:0007669"/>
    <property type="project" value="Ensembl"/>
</dbReference>
<dbReference type="Proteomes" id="UP000694381">
    <property type="component" value="Unassembled WGS sequence"/>
</dbReference>
<keyword evidence="3" id="KW-1185">Reference proteome</keyword>
<accession>A0A8C6QWM6</accession>
<feature type="region of interest" description="Disordered" evidence="1">
    <location>
        <begin position="1034"/>
        <end position="1055"/>
    </location>
</feature>
<feature type="compositionally biased region" description="Basic and acidic residues" evidence="1">
    <location>
        <begin position="1034"/>
        <end position="1049"/>
    </location>
</feature>
<reference evidence="2" key="2">
    <citation type="submission" date="2025-09" db="UniProtKB">
        <authorList>
            <consortium name="Ensembl"/>
        </authorList>
    </citation>
    <scope>IDENTIFICATION</scope>
</reference>
<dbReference type="GO" id="GO:0005634">
    <property type="term" value="C:nucleus"/>
    <property type="evidence" value="ECO:0007669"/>
    <property type="project" value="Ensembl"/>
</dbReference>
<dbReference type="PANTHER" id="PTHR21604">
    <property type="entry name" value="RETROELEMENT SILENCING FACTOR 1"/>
    <property type="match status" value="1"/>
</dbReference>
<feature type="region of interest" description="Disordered" evidence="1">
    <location>
        <begin position="806"/>
        <end position="837"/>
    </location>
</feature>
<dbReference type="GeneTree" id="ENSGT00390000018491"/>